<dbReference type="AlphaFoldDB" id="A0A818GTZ4"/>
<evidence type="ECO:0000313" key="1">
    <source>
        <dbReference type="EMBL" id="CAF3494417.1"/>
    </source>
</evidence>
<sequence>MAPMTEPNLPWVWSWKNEVRVKLLLAEYSKYSDIAPLMIDSLTAYIVEGSSSPILGVEPYHAVHPNSLVMIFRFKFSTEERAREIVKLLDEGEYEIEIAFHFAGFQEVSTNFVSITGDQIKGVSSKTAADGGNTNAEYIHRSQATKFISLYNANVQTMIYVESTDFNSQTLSTGMQETFISLMKQVFNLNKILSEIYTGKNIFYFRIKMDNHPQLKETFSAAKFFNARERYMVIFRYIMKTIKRFTVLEEQQINHFKIVCKFRNRSDFFIVAMQINEYRDLFQVNINDYYNKKTKSMVRLQMLIDDLSNKIDTVIHNSGQMLSAASSVQYPRQSIFQQEQIPSASSIRYNSPNYVTETTRPFIQLQQTPSTYQSGRTLDLIQAAPVVAQSQNIWFPSASSTQGPVAPGLSSFHYREAYPNKPLLQSQHLQYQSADQQRCYGNGQNIPVTTLVERVRITIYCHRCVEWLFLIVTIPSEQTSSTGTSNNTNRSTLTSVALGADYGSTPPLAPQYTWNSVIPTGYAYGTPAEWITSPQQGSSHQTNIPPQINVAFSLKFDSFQLIRSQQPIYEESLYYPQQSEQELNAKKTERLQSLNISFSLYIHI</sequence>
<accession>A0A818GTZ4</accession>
<organism evidence="1 2">
    <name type="scientific">Rotaria socialis</name>
    <dbReference type="NCBI Taxonomy" id="392032"/>
    <lineage>
        <taxon>Eukaryota</taxon>
        <taxon>Metazoa</taxon>
        <taxon>Spiralia</taxon>
        <taxon>Gnathifera</taxon>
        <taxon>Rotifera</taxon>
        <taxon>Eurotatoria</taxon>
        <taxon>Bdelloidea</taxon>
        <taxon>Philodinida</taxon>
        <taxon>Philodinidae</taxon>
        <taxon>Rotaria</taxon>
    </lineage>
</organism>
<protein>
    <submittedName>
        <fullName evidence="1">Uncharacterized protein</fullName>
    </submittedName>
</protein>
<comment type="caution">
    <text evidence="1">The sequence shown here is derived from an EMBL/GenBank/DDBJ whole genome shotgun (WGS) entry which is preliminary data.</text>
</comment>
<evidence type="ECO:0000313" key="2">
    <source>
        <dbReference type="Proteomes" id="UP000663869"/>
    </source>
</evidence>
<name>A0A818GTZ4_9BILA</name>
<proteinExistence type="predicted"/>
<dbReference type="Proteomes" id="UP000663869">
    <property type="component" value="Unassembled WGS sequence"/>
</dbReference>
<dbReference type="EMBL" id="CAJNYU010002017">
    <property type="protein sequence ID" value="CAF3494417.1"/>
    <property type="molecule type" value="Genomic_DNA"/>
</dbReference>
<reference evidence="1" key="1">
    <citation type="submission" date="2021-02" db="EMBL/GenBank/DDBJ databases">
        <authorList>
            <person name="Nowell W R."/>
        </authorList>
    </citation>
    <scope>NUCLEOTIDE SEQUENCE</scope>
</reference>
<gene>
    <name evidence="1" type="ORF">FME351_LOCUS16374</name>
</gene>